<dbReference type="EMBL" id="CP051774">
    <property type="protein sequence ID" value="QJE97082.1"/>
    <property type="molecule type" value="Genomic_DNA"/>
</dbReference>
<reference evidence="2 3" key="1">
    <citation type="submission" date="2020-04" db="EMBL/GenBank/DDBJ databases">
        <title>Luteolibacter sp. G-1-1-1 isolated from soil.</title>
        <authorList>
            <person name="Dahal R.H."/>
        </authorList>
    </citation>
    <scope>NUCLEOTIDE SEQUENCE [LARGE SCALE GENOMIC DNA]</scope>
    <source>
        <strain evidence="2 3">G-1-1-1</strain>
    </source>
</reference>
<dbReference type="KEGG" id="luo:HHL09_15230"/>
<evidence type="ECO:0000313" key="3">
    <source>
        <dbReference type="Proteomes" id="UP000501812"/>
    </source>
</evidence>
<feature type="region of interest" description="Disordered" evidence="1">
    <location>
        <begin position="99"/>
        <end position="122"/>
    </location>
</feature>
<dbReference type="AlphaFoldDB" id="A0A858RJP5"/>
<dbReference type="Proteomes" id="UP000501812">
    <property type="component" value="Chromosome"/>
</dbReference>
<dbReference type="RefSeq" id="WP_169455482.1">
    <property type="nucleotide sequence ID" value="NZ_CP051774.1"/>
</dbReference>
<name>A0A858RJP5_9BACT</name>
<evidence type="ECO:0000256" key="1">
    <source>
        <dbReference type="SAM" id="MobiDB-lite"/>
    </source>
</evidence>
<sequence>MNVSPRERLDADQWVETKISEGKARAREVQADVESMIVRRPLGAVGIAFAVGYLARSLPLPRVAAAAVRLGLSFAPHALLALGAARAWHCLREEQEQGRLGSLPKVGGREASAPGVTVFPGG</sequence>
<proteinExistence type="predicted"/>
<evidence type="ECO:0008006" key="4">
    <source>
        <dbReference type="Google" id="ProtNLM"/>
    </source>
</evidence>
<organism evidence="2 3">
    <name type="scientific">Luteolibacter luteus</name>
    <dbReference type="NCBI Taxonomy" id="2728835"/>
    <lineage>
        <taxon>Bacteria</taxon>
        <taxon>Pseudomonadati</taxon>
        <taxon>Verrucomicrobiota</taxon>
        <taxon>Verrucomicrobiia</taxon>
        <taxon>Verrucomicrobiales</taxon>
        <taxon>Verrucomicrobiaceae</taxon>
        <taxon>Luteolibacter</taxon>
    </lineage>
</organism>
<keyword evidence="3" id="KW-1185">Reference proteome</keyword>
<evidence type="ECO:0000313" key="2">
    <source>
        <dbReference type="EMBL" id="QJE97082.1"/>
    </source>
</evidence>
<accession>A0A858RJP5</accession>
<gene>
    <name evidence="2" type="ORF">HHL09_15230</name>
</gene>
<protein>
    <recommendedName>
        <fullName evidence="4">DUF3618 domain-containing protein</fullName>
    </recommendedName>
</protein>